<dbReference type="Proteomes" id="UP001202328">
    <property type="component" value="Unassembled WGS sequence"/>
</dbReference>
<evidence type="ECO:0000313" key="2">
    <source>
        <dbReference type="Proteomes" id="UP001202328"/>
    </source>
</evidence>
<organism evidence="1 2">
    <name type="scientific">Papaver atlanticum</name>
    <dbReference type="NCBI Taxonomy" id="357466"/>
    <lineage>
        <taxon>Eukaryota</taxon>
        <taxon>Viridiplantae</taxon>
        <taxon>Streptophyta</taxon>
        <taxon>Embryophyta</taxon>
        <taxon>Tracheophyta</taxon>
        <taxon>Spermatophyta</taxon>
        <taxon>Magnoliopsida</taxon>
        <taxon>Ranunculales</taxon>
        <taxon>Papaveraceae</taxon>
        <taxon>Papaveroideae</taxon>
        <taxon>Papaver</taxon>
    </lineage>
</organism>
<feature type="non-terminal residue" evidence="1">
    <location>
        <position position="1"/>
    </location>
</feature>
<protein>
    <submittedName>
        <fullName evidence="1">Uncharacterized protein</fullName>
    </submittedName>
</protein>
<comment type="caution">
    <text evidence="1">The sequence shown here is derived from an EMBL/GenBank/DDBJ whole genome shotgun (WGS) entry which is preliminary data.</text>
</comment>
<keyword evidence="2" id="KW-1185">Reference proteome</keyword>
<dbReference type="AlphaFoldDB" id="A0AAD4XY88"/>
<dbReference type="EMBL" id="JAJJMB010000948">
    <property type="protein sequence ID" value="KAI3960114.1"/>
    <property type="molecule type" value="Genomic_DNA"/>
</dbReference>
<accession>A0AAD4XY88</accession>
<evidence type="ECO:0000313" key="1">
    <source>
        <dbReference type="EMBL" id="KAI3960114.1"/>
    </source>
</evidence>
<sequence>RTELEVSVNCCEGLHGQGEEIASNYCGLKSTFDDSTGCYSEFVEFLMSLGFLRLLASLFCDV</sequence>
<reference evidence="1" key="1">
    <citation type="submission" date="2022-04" db="EMBL/GenBank/DDBJ databases">
        <title>A functionally conserved STORR gene fusion in Papaver species that diverged 16.8 million years ago.</title>
        <authorList>
            <person name="Catania T."/>
        </authorList>
    </citation>
    <scope>NUCLEOTIDE SEQUENCE</scope>
    <source>
        <strain evidence="1">S-188037</strain>
    </source>
</reference>
<gene>
    <name evidence="1" type="ORF">MKW98_016838</name>
</gene>
<proteinExistence type="predicted"/>
<name>A0AAD4XY88_9MAGN</name>